<proteinExistence type="predicted"/>
<name>A0AAV7QI18_PLEWA</name>
<accession>A0AAV7QI18</accession>
<sequence>MARYAPAIFIMRQVTPDEKEPLGRSAACSWRRSINSLVRTLVGSCLVQLALSVHKYIAFQDRKLNRDKRPAENEH</sequence>
<gene>
    <name evidence="1" type="ORF">NDU88_006554</name>
</gene>
<dbReference type="EMBL" id="JANPWB010000010">
    <property type="protein sequence ID" value="KAJ1140196.1"/>
    <property type="molecule type" value="Genomic_DNA"/>
</dbReference>
<evidence type="ECO:0000313" key="2">
    <source>
        <dbReference type="Proteomes" id="UP001066276"/>
    </source>
</evidence>
<dbReference type="Proteomes" id="UP001066276">
    <property type="component" value="Chromosome 6"/>
</dbReference>
<protein>
    <submittedName>
        <fullName evidence="1">Uncharacterized protein</fullName>
    </submittedName>
</protein>
<reference evidence="1" key="1">
    <citation type="journal article" date="2022" name="bioRxiv">
        <title>Sequencing and chromosome-scale assembly of the giantPleurodeles waltlgenome.</title>
        <authorList>
            <person name="Brown T."/>
            <person name="Elewa A."/>
            <person name="Iarovenko S."/>
            <person name="Subramanian E."/>
            <person name="Araus A.J."/>
            <person name="Petzold A."/>
            <person name="Susuki M."/>
            <person name="Suzuki K.-i.T."/>
            <person name="Hayashi T."/>
            <person name="Toyoda A."/>
            <person name="Oliveira C."/>
            <person name="Osipova E."/>
            <person name="Leigh N.D."/>
            <person name="Simon A."/>
            <person name="Yun M.H."/>
        </authorList>
    </citation>
    <scope>NUCLEOTIDE SEQUENCE</scope>
    <source>
        <strain evidence="1">20211129_DDA</strain>
        <tissue evidence="1">Liver</tissue>
    </source>
</reference>
<keyword evidence="2" id="KW-1185">Reference proteome</keyword>
<organism evidence="1 2">
    <name type="scientific">Pleurodeles waltl</name>
    <name type="common">Iberian ribbed newt</name>
    <dbReference type="NCBI Taxonomy" id="8319"/>
    <lineage>
        <taxon>Eukaryota</taxon>
        <taxon>Metazoa</taxon>
        <taxon>Chordata</taxon>
        <taxon>Craniata</taxon>
        <taxon>Vertebrata</taxon>
        <taxon>Euteleostomi</taxon>
        <taxon>Amphibia</taxon>
        <taxon>Batrachia</taxon>
        <taxon>Caudata</taxon>
        <taxon>Salamandroidea</taxon>
        <taxon>Salamandridae</taxon>
        <taxon>Pleurodelinae</taxon>
        <taxon>Pleurodeles</taxon>
    </lineage>
</organism>
<evidence type="ECO:0000313" key="1">
    <source>
        <dbReference type="EMBL" id="KAJ1140196.1"/>
    </source>
</evidence>
<comment type="caution">
    <text evidence="1">The sequence shown here is derived from an EMBL/GenBank/DDBJ whole genome shotgun (WGS) entry which is preliminary data.</text>
</comment>
<dbReference type="AlphaFoldDB" id="A0AAV7QI18"/>